<feature type="transmembrane region" description="Helical" evidence="2">
    <location>
        <begin position="50"/>
        <end position="72"/>
    </location>
</feature>
<proteinExistence type="predicted"/>
<feature type="region of interest" description="Disordered" evidence="1">
    <location>
        <begin position="172"/>
        <end position="220"/>
    </location>
</feature>
<keyword evidence="2" id="KW-1133">Transmembrane helix</keyword>
<feature type="transmembrane region" description="Helical" evidence="2">
    <location>
        <begin position="20"/>
        <end position="38"/>
    </location>
</feature>
<keyword evidence="2" id="KW-0812">Transmembrane</keyword>
<organism evidence="3">
    <name type="scientific">Gordonia phage Petito</name>
    <dbReference type="NCBI Taxonomy" id="3158876"/>
    <lineage>
        <taxon>Viruses</taxon>
        <taxon>Duplodnaviria</taxon>
        <taxon>Heunggongvirae</taxon>
        <taxon>Uroviricota</taxon>
        <taxon>Caudoviricetes</taxon>
    </lineage>
</organism>
<protein>
    <submittedName>
        <fullName evidence="3">Membrane protein</fullName>
    </submittedName>
</protein>
<evidence type="ECO:0000256" key="1">
    <source>
        <dbReference type="SAM" id="MobiDB-lite"/>
    </source>
</evidence>
<keyword evidence="2" id="KW-0472">Membrane</keyword>
<name>A0AAU8GT16_9CAUD</name>
<evidence type="ECO:0000256" key="2">
    <source>
        <dbReference type="SAM" id="Phobius"/>
    </source>
</evidence>
<feature type="transmembrane region" description="Helical" evidence="2">
    <location>
        <begin position="84"/>
        <end position="105"/>
    </location>
</feature>
<reference evidence="3" key="1">
    <citation type="submission" date="2024-05" db="EMBL/GenBank/DDBJ databases">
        <authorList>
            <person name="Benson E.M."/>
            <person name="Blount M.E."/>
            <person name="Chauhan S."/>
            <person name="Ehrhart J.N."/>
            <person name="Foster A.Z."/>
            <person name="Ingber A.M."/>
            <person name="Julian M.L."/>
            <person name="Kwansah D.N."/>
            <person name="Le T."/>
            <person name="May E.J."/>
            <person name="Mazel E.H."/>
            <person name="Morency E."/>
            <person name="Nelson S.A."/>
            <person name="O'Toole C.T."/>
            <person name="Potter K.E."/>
            <person name="Rue A.R."/>
            <person name="Vita L.A."/>
            <person name="Weigand K.A."/>
            <person name="Monti D.L."/>
            <person name="Russell D.A."/>
            <person name="Jacobs-Sera D."/>
            <person name="Hatfull G.F."/>
        </authorList>
    </citation>
    <scope>NUCLEOTIDE SEQUENCE</scope>
</reference>
<evidence type="ECO:0000313" key="3">
    <source>
        <dbReference type="EMBL" id="XCH43906.1"/>
    </source>
</evidence>
<feature type="compositionally biased region" description="Basic and acidic residues" evidence="1">
    <location>
        <begin position="197"/>
        <end position="220"/>
    </location>
</feature>
<accession>A0AAU8GT16</accession>
<sequence>MSLHVPKWYNFKPWNRHSLILLTTGVIYVAIGIMFSLQPATQLREENLKFALIIMPYFGWAIGFMVVGVFTMITSRWPSMPKSLGYSALTGWTAAWAAFHIFGGAATGNTAYIASGFAWGMIAFLWWAVSGLIAPPKERTSGGGYIDANGDPIGSVDRSTLCLCDTEAGITCKPSDPDGQSSEYDGSGGIRKSSGVRLRDDHSTERDDRGSAQGDRQTED</sequence>
<feature type="transmembrane region" description="Helical" evidence="2">
    <location>
        <begin position="111"/>
        <end position="129"/>
    </location>
</feature>
<gene>
    <name evidence="3" type="primary">34</name>
    <name evidence="3" type="ORF">SEA_PETITO_34</name>
</gene>
<dbReference type="EMBL" id="PP758912">
    <property type="protein sequence ID" value="XCH43906.1"/>
    <property type="molecule type" value="Genomic_DNA"/>
</dbReference>